<comment type="catalytic activity">
    <reaction evidence="16 17">
        <text>di-trans,octa-cis-undecaprenyl diphosphate + H2O = di-trans,octa-cis-undecaprenyl phosphate + phosphate + H(+)</text>
        <dbReference type="Rhea" id="RHEA:28094"/>
        <dbReference type="ChEBI" id="CHEBI:15377"/>
        <dbReference type="ChEBI" id="CHEBI:15378"/>
        <dbReference type="ChEBI" id="CHEBI:43474"/>
        <dbReference type="ChEBI" id="CHEBI:58405"/>
        <dbReference type="ChEBI" id="CHEBI:60392"/>
        <dbReference type="EC" id="3.6.1.27"/>
    </reaction>
</comment>
<evidence type="ECO:0000256" key="7">
    <source>
        <dbReference type="ARBA" id="ARBA00022801"/>
    </source>
</evidence>
<dbReference type="RefSeq" id="WP_109431146.1">
    <property type="nucleotide sequence ID" value="NZ_MPDK01000019.1"/>
</dbReference>
<dbReference type="PANTHER" id="PTHR30622:SF4">
    <property type="entry name" value="UNDECAPRENYL-DIPHOSPHATASE"/>
    <property type="match status" value="1"/>
</dbReference>
<feature type="transmembrane region" description="Helical" evidence="17">
    <location>
        <begin position="239"/>
        <end position="257"/>
    </location>
</feature>
<evidence type="ECO:0000256" key="1">
    <source>
        <dbReference type="ARBA" id="ARBA00004651"/>
    </source>
</evidence>
<evidence type="ECO:0000256" key="5">
    <source>
        <dbReference type="ARBA" id="ARBA00022475"/>
    </source>
</evidence>
<keyword evidence="11 17" id="KW-0472">Membrane</keyword>
<reference evidence="18 19" key="1">
    <citation type="submission" date="2016-11" db="EMBL/GenBank/DDBJ databases">
        <title>Comparative genomics of Acidibacillus ferroxidans species.</title>
        <authorList>
            <person name="Oliveira G."/>
            <person name="Nunes G."/>
            <person name="Oliveira R."/>
            <person name="Araujo F."/>
            <person name="Salim A."/>
            <person name="Scholte L."/>
            <person name="Morais D."/>
            <person name="Nancucheo I."/>
            <person name="Johnson D.B."/>
            <person name="Grail B."/>
            <person name="Bittencourt J."/>
            <person name="Valadares R."/>
        </authorList>
    </citation>
    <scope>NUCLEOTIDE SEQUENCE [LARGE SCALE GENOMIC DNA]</scope>
    <source>
        <strain evidence="18 19">Y002</strain>
    </source>
</reference>
<dbReference type="InterPro" id="IPR003824">
    <property type="entry name" value="UppP"/>
</dbReference>
<evidence type="ECO:0000256" key="11">
    <source>
        <dbReference type="ARBA" id="ARBA00023136"/>
    </source>
</evidence>
<accession>A0A2U3D709</accession>
<dbReference type="GO" id="GO:0046677">
    <property type="term" value="P:response to antibiotic"/>
    <property type="evidence" value="ECO:0007669"/>
    <property type="project" value="UniProtKB-UniRule"/>
</dbReference>
<keyword evidence="10 17" id="KW-1133">Transmembrane helix</keyword>
<evidence type="ECO:0000256" key="2">
    <source>
        <dbReference type="ARBA" id="ARBA00010621"/>
    </source>
</evidence>
<evidence type="ECO:0000256" key="8">
    <source>
        <dbReference type="ARBA" id="ARBA00022960"/>
    </source>
</evidence>
<dbReference type="Proteomes" id="UP000245380">
    <property type="component" value="Unassembled WGS sequence"/>
</dbReference>
<keyword evidence="5 17" id="KW-1003">Cell membrane</keyword>
<dbReference type="GO" id="GO:0008360">
    <property type="term" value="P:regulation of cell shape"/>
    <property type="evidence" value="ECO:0007669"/>
    <property type="project" value="UniProtKB-KW"/>
</dbReference>
<comment type="similarity">
    <text evidence="2 17">Belongs to the UppP family.</text>
</comment>
<keyword evidence="6 17" id="KW-0812">Transmembrane</keyword>
<keyword evidence="19" id="KW-1185">Reference proteome</keyword>
<keyword evidence="12 17" id="KW-0046">Antibiotic resistance</keyword>
<evidence type="ECO:0000313" key="18">
    <source>
        <dbReference type="EMBL" id="PWI57065.1"/>
    </source>
</evidence>
<dbReference type="GO" id="GO:0005886">
    <property type="term" value="C:plasma membrane"/>
    <property type="evidence" value="ECO:0007669"/>
    <property type="project" value="UniProtKB-SubCell"/>
</dbReference>
<organism evidence="18 19">
    <name type="scientific">Sulfoacidibacillus thermotolerans</name>
    <name type="common">Acidibacillus sulfuroxidans</name>
    <dbReference type="NCBI Taxonomy" id="1765684"/>
    <lineage>
        <taxon>Bacteria</taxon>
        <taxon>Bacillati</taxon>
        <taxon>Bacillota</taxon>
        <taxon>Bacilli</taxon>
        <taxon>Bacillales</taxon>
        <taxon>Alicyclobacillaceae</taxon>
        <taxon>Sulfoacidibacillus</taxon>
    </lineage>
</organism>
<dbReference type="EMBL" id="MPDK01000019">
    <property type="protein sequence ID" value="PWI57065.1"/>
    <property type="molecule type" value="Genomic_DNA"/>
</dbReference>
<gene>
    <name evidence="17" type="primary">uppP</name>
    <name evidence="18" type="ORF">BM613_10460</name>
</gene>
<feature type="transmembrane region" description="Helical" evidence="17">
    <location>
        <begin position="175"/>
        <end position="193"/>
    </location>
</feature>
<evidence type="ECO:0000256" key="9">
    <source>
        <dbReference type="ARBA" id="ARBA00022984"/>
    </source>
</evidence>
<sequence length="261" mass="28758">MSLFQALLLGTVQGFTEFLPISSSGHLVLVQHLLHWKGDSLTFDVFLHFGTLLAVLIALRKELRELALHPFSRLTILLTLSTLPTVAIGLLFEKTFESIFHSGATLGIEFFLTGTLLLYVESLPPKKVPTLARDMHYQSAFWIGLAQGAAIFPALSRSGLTLCTALGLGIDRSEAVRYSFLLSVPIILGASLFKLKNVAAMHFLLSPALFIGMGSSALTGYLAIRFLLKFIAKASLRPFGVYTILLGVLIMSDQWIFHRFF</sequence>
<comment type="miscellaneous">
    <text evidence="17">Bacitracin is thought to be involved in the inhibition of peptidoglycan synthesis by sequestering undecaprenyl diphosphate, thereby reducing the pool of lipid carrier available.</text>
</comment>
<comment type="caution">
    <text evidence="18">The sequence shown here is derived from an EMBL/GenBank/DDBJ whole genome shotgun (WGS) entry which is preliminary data.</text>
</comment>
<feature type="transmembrane region" description="Helical" evidence="17">
    <location>
        <begin position="139"/>
        <end position="155"/>
    </location>
</feature>
<evidence type="ECO:0000313" key="19">
    <source>
        <dbReference type="Proteomes" id="UP000245380"/>
    </source>
</evidence>
<proteinExistence type="inferred from homology"/>
<feature type="transmembrane region" description="Helical" evidence="17">
    <location>
        <begin position="205"/>
        <end position="227"/>
    </location>
</feature>
<dbReference type="GO" id="GO:0071555">
    <property type="term" value="P:cell wall organization"/>
    <property type="evidence" value="ECO:0007669"/>
    <property type="project" value="UniProtKB-KW"/>
</dbReference>
<evidence type="ECO:0000256" key="15">
    <source>
        <dbReference type="ARBA" id="ARBA00032932"/>
    </source>
</evidence>
<protein>
    <recommendedName>
        <fullName evidence="4 17">Undecaprenyl-diphosphatase</fullName>
        <ecNumber evidence="3 17">3.6.1.27</ecNumber>
    </recommendedName>
    <alternativeName>
        <fullName evidence="15 17">Bacitracin resistance protein</fullName>
    </alternativeName>
    <alternativeName>
        <fullName evidence="14 17">Undecaprenyl pyrophosphate phosphatase</fullName>
    </alternativeName>
</protein>
<feature type="transmembrane region" description="Helical" evidence="17">
    <location>
        <begin position="71"/>
        <end position="92"/>
    </location>
</feature>
<feature type="transmembrane region" description="Helical" evidence="17">
    <location>
        <begin position="98"/>
        <end position="119"/>
    </location>
</feature>
<dbReference type="Pfam" id="PF02673">
    <property type="entry name" value="BacA"/>
    <property type="match status" value="1"/>
</dbReference>
<dbReference type="PANTHER" id="PTHR30622">
    <property type="entry name" value="UNDECAPRENYL-DIPHOSPHATASE"/>
    <property type="match status" value="1"/>
</dbReference>
<dbReference type="EC" id="3.6.1.27" evidence="3 17"/>
<evidence type="ECO:0000256" key="16">
    <source>
        <dbReference type="ARBA" id="ARBA00047594"/>
    </source>
</evidence>
<keyword evidence="8 17" id="KW-0133">Cell shape</keyword>
<feature type="transmembrane region" description="Helical" evidence="17">
    <location>
        <begin position="41"/>
        <end position="59"/>
    </location>
</feature>
<dbReference type="HAMAP" id="MF_01006">
    <property type="entry name" value="Undec_diphosphatase"/>
    <property type="match status" value="1"/>
</dbReference>
<evidence type="ECO:0000256" key="14">
    <source>
        <dbReference type="ARBA" id="ARBA00032707"/>
    </source>
</evidence>
<evidence type="ECO:0000256" key="13">
    <source>
        <dbReference type="ARBA" id="ARBA00023316"/>
    </source>
</evidence>
<evidence type="ECO:0000256" key="6">
    <source>
        <dbReference type="ARBA" id="ARBA00022692"/>
    </source>
</evidence>
<evidence type="ECO:0000256" key="17">
    <source>
        <dbReference type="HAMAP-Rule" id="MF_01006"/>
    </source>
</evidence>
<evidence type="ECO:0000256" key="3">
    <source>
        <dbReference type="ARBA" id="ARBA00012374"/>
    </source>
</evidence>
<dbReference type="GO" id="GO:0050380">
    <property type="term" value="F:undecaprenyl-diphosphatase activity"/>
    <property type="evidence" value="ECO:0007669"/>
    <property type="project" value="UniProtKB-UniRule"/>
</dbReference>
<evidence type="ECO:0000256" key="12">
    <source>
        <dbReference type="ARBA" id="ARBA00023251"/>
    </source>
</evidence>
<dbReference type="AlphaFoldDB" id="A0A2U3D709"/>
<keyword evidence="9 17" id="KW-0573">Peptidoglycan synthesis</keyword>
<keyword evidence="7 17" id="KW-0378">Hydrolase</keyword>
<evidence type="ECO:0000256" key="10">
    <source>
        <dbReference type="ARBA" id="ARBA00022989"/>
    </source>
</evidence>
<dbReference type="GO" id="GO:0009252">
    <property type="term" value="P:peptidoglycan biosynthetic process"/>
    <property type="evidence" value="ECO:0007669"/>
    <property type="project" value="UniProtKB-KW"/>
</dbReference>
<dbReference type="OrthoDB" id="9808289at2"/>
<name>A0A2U3D709_SULT2</name>
<comment type="function">
    <text evidence="17">Catalyzes the dephosphorylation of undecaprenyl diphosphate (UPP). Confers resistance to bacitracin.</text>
</comment>
<keyword evidence="13 17" id="KW-0961">Cell wall biogenesis/degradation</keyword>
<evidence type="ECO:0000256" key="4">
    <source>
        <dbReference type="ARBA" id="ARBA00021581"/>
    </source>
</evidence>
<comment type="subcellular location">
    <subcellularLocation>
        <location evidence="1 17">Cell membrane</location>
        <topology evidence="1 17">Multi-pass membrane protein</topology>
    </subcellularLocation>
</comment>